<evidence type="ECO:0000256" key="4">
    <source>
        <dbReference type="ARBA" id="ARBA00022475"/>
    </source>
</evidence>
<comment type="similarity">
    <text evidence="3">In the N-terminal section; belongs to the glycosyltransferase 51 family.</text>
</comment>
<evidence type="ECO:0000256" key="8">
    <source>
        <dbReference type="ARBA" id="ARBA00022679"/>
    </source>
</evidence>
<dbReference type="Gene3D" id="1.10.3810.10">
    <property type="entry name" value="Biosynthetic peptidoglycan transglycosylase-like"/>
    <property type="match status" value="1"/>
</dbReference>
<keyword evidence="7" id="KW-0328">Glycosyltransferase</keyword>
<keyword evidence="12 17" id="KW-0472">Membrane</keyword>
<evidence type="ECO:0000256" key="16">
    <source>
        <dbReference type="ARBA" id="ARBA00049902"/>
    </source>
</evidence>
<comment type="caution">
    <text evidence="20">The sequence shown here is derived from an EMBL/GenBank/DDBJ whole genome shotgun (WGS) entry which is preliminary data.</text>
</comment>
<dbReference type="InterPro" id="IPR050396">
    <property type="entry name" value="Glycosyltr_51/Transpeptidase"/>
</dbReference>
<proteinExistence type="inferred from homology"/>
<dbReference type="InterPro" id="IPR001264">
    <property type="entry name" value="Glyco_trans_51"/>
</dbReference>
<keyword evidence="14" id="KW-0961">Cell wall biogenesis/degradation</keyword>
<evidence type="ECO:0000256" key="3">
    <source>
        <dbReference type="ARBA" id="ARBA00007739"/>
    </source>
</evidence>
<dbReference type="Pfam" id="PF17957">
    <property type="entry name" value="Big_7"/>
    <property type="match status" value="1"/>
</dbReference>
<feature type="domain" description="Penicillin-binding protein transpeptidase" evidence="18">
    <location>
        <begin position="373"/>
        <end position="624"/>
    </location>
</feature>
<gene>
    <name evidence="20" type="ORF">COU20_01855</name>
</gene>
<dbReference type="SUPFAM" id="SSF53955">
    <property type="entry name" value="Lysozyme-like"/>
    <property type="match status" value="1"/>
</dbReference>
<evidence type="ECO:0000256" key="12">
    <source>
        <dbReference type="ARBA" id="ARBA00023136"/>
    </source>
</evidence>
<dbReference type="GO" id="GO:0006508">
    <property type="term" value="P:proteolysis"/>
    <property type="evidence" value="ECO:0007669"/>
    <property type="project" value="UniProtKB-KW"/>
</dbReference>
<dbReference type="GO" id="GO:0008955">
    <property type="term" value="F:peptidoglycan glycosyltransferase activity"/>
    <property type="evidence" value="ECO:0007669"/>
    <property type="project" value="UniProtKB-EC"/>
</dbReference>
<dbReference type="EMBL" id="PFBM01000012">
    <property type="protein sequence ID" value="PIR82525.1"/>
    <property type="molecule type" value="Genomic_DNA"/>
</dbReference>
<keyword evidence="13" id="KW-0511">Multifunctional enzyme</keyword>
<evidence type="ECO:0000256" key="17">
    <source>
        <dbReference type="SAM" id="Phobius"/>
    </source>
</evidence>
<feature type="domain" description="Glycosyl transferase family 51" evidence="19">
    <location>
        <begin position="114"/>
        <end position="281"/>
    </location>
</feature>
<reference evidence="21" key="1">
    <citation type="submission" date="2017-09" db="EMBL/GenBank/DDBJ databases">
        <title>Depth-based differentiation of microbial function through sediment-hosted aquifers and enrichment of novel symbionts in the deep terrestrial subsurface.</title>
        <authorList>
            <person name="Probst A.J."/>
            <person name="Ladd B."/>
            <person name="Jarett J.K."/>
            <person name="Geller-Mcgrath D.E."/>
            <person name="Sieber C.M.K."/>
            <person name="Emerson J.B."/>
            <person name="Anantharaman K."/>
            <person name="Thomas B.C."/>
            <person name="Malmstrom R."/>
            <person name="Stieglmeier M."/>
            <person name="Klingl A."/>
            <person name="Woyke T."/>
            <person name="Ryan C.M."/>
            <person name="Banfield J.F."/>
        </authorList>
    </citation>
    <scope>NUCLEOTIDE SEQUENCE [LARGE SCALE GENOMIC DNA]</scope>
</reference>
<evidence type="ECO:0000256" key="9">
    <source>
        <dbReference type="ARBA" id="ARBA00022801"/>
    </source>
</evidence>
<evidence type="ECO:0000256" key="14">
    <source>
        <dbReference type="ARBA" id="ARBA00023316"/>
    </source>
</evidence>
<dbReference type="GO" id="GO:0071555">
    <property type="term" value="P:cell wall organization"/>
    <property type="evidence" value="ECO:0007669"/>
    <property type="project" value="UniProtKB-KW"/>
</dbReference>
<dbReference type="InterPro" id="IPR001460">
    <property type="entry name" value="PCN-bd_Tpept"/>
</dbReference>
<feature type="transmembrane region" description="Helical" evidence="17">
    <location>
        <begin position="54"/>
        <end position="79"/>
    </location>
</feature>
<dbReference type="GO" id="GO:0030288">
    <property type="term" value="C:outer membrane-bounded periplasmic space"/>
    <property type="evidence" value="ECO:0007669"/>
    <property type="project" value="TreeGrafter"/>
</dbReference>
<evidence type="ECO:0000256" key="5">
    <source>
        <dbReference type="ARBA" id="ARBA00022645"/>
    </source>
</evidence>
<keyword evidence="10" id="KW-0133">Cell shape</keyword>
<keyword evidence="5" id="KW-0121">Carboxypeptidase</keyword>
<evidence type="ECO:0000256" key="15">
    <source>
        <dbReference type="ARBA" id="ARBA00034000"/>
    </source>
</evidence>
<keyword evidence="9" id="KW-0378">Hydrolase</keyword>
<evidence type="ECO:0000256" key="6">
    <source>
        <dbReference type="ARBA" id="ARBA00022670"/>
    </source>
</evidence>
<evidence type="ECO:0000256" key="2">
    <source>
        <dbReference type="ARBA" id="ARBA00007090"/>
    </source>
</evidence>
<dbReference type="Pfam" id="PF00905">
    <property type="entry name" value="Transpeptidase"/>
    <property type="match status" value="1"/>
</dbReference>
<evidence type="ECO:0000256" key="11">
    <source>
        <dbReference type="ARBA" id="ARBA00022984"/>
    </source>
</evidence>
<dbReference type="InterPro" id="IPR012338">
    <property type="entry name" value="Beta-lactam/transpept-like"/>
</dbReference>
<dbReference type="Gene3D" id="3.40.710.10">
    <property type="entry name" value="DD-peptidase/beta-lactamase superfamily"/>
    <property type="match status" value="1"/>
</dbReference>
<dbReference type="PANTHER" id="PTHR32282:SF11">
    <property type="entry name" value="PENICILLIN-BINDING PROTEIN 1B"/>
    <property type="match status" value="1"/>
</dbReference>
<dbReference type="FunFam" id="1.10.3810.10:FF:000001">
    <property type="entry name" value="Penicillin-binding protein 1A"/>
    <property type="match status" value="1"/>
</dbReference>
<accession>A0A2H0U9S6</accession>
<dbReference type="Pfam" id="PF00912">
    <property type="entry name" value="Transgly"/>
    <property type="match status" value="1"/>
</dbReference>
<dbReference type="PANTHER" id="PTHR32282">
    <property type="entry name" value="BINDING PROTEIN TRANSPEPTIDASE, PUTATIVE-RELATED"/>
    <property type="match status" value="1"/>
</dbReference>
<keyword evidence="6" id="KW-0645">Protease</keyword>
<evidence type="ECO:0000256" key="10">
    <source>
        <dbReference type="ARBA" id="ARBA00022960"/>
    </source>
</evidence>
<dbReference type="InterPro" id="IPR023346">
    <property type="entry name" value="Lysozyme-like_dom_sf"/>
</dbReference>
<keyword evidence="11" id="KW-0573">Peptidoglycan synthesis</keyword>
<evidence type="ECO:0000313" key="20">
    <source>
        <dbReference type="EMBL" id="PIR82525.1"/>
    </source>
</evidence>
<evidence type="ECO:0000256" key="13">
    <source>
        <dbReference type="ARBA" id="ARBA00023268"/>
    </source>
</evidence>
<dbReference type="InterPro" id="IPR036950">
    <property type="entry name" value="PBP_transglycosylase"/>
</dbReference>
<name>A0A2H0U9S6_9BACT</name>
<keyword evidence="4" id="KW-1003">Cell membrane</keyword>
<evidence type="ECO:0000259" key="18">
    <source>
        <dbReference type="Pfam" id="PF00905"/>
    </source>
</evidence>
<dbReference type="SUPFAM" id="SSF56601">
    <property type="entry name" value="beta-lactamase/transpeptidase-like"/>
    <property type="match status" value="1"/>
</dbReference>
<comment type="subcellular location">
    <subcellularLocation>
        <location evidence="1">Cell membrane</location>
    </subcellularLocation>
</comment>
<dbReference type="GO" id="GO:0008658">
    <property type="term" value="F:penicillin binding"/>
    <property type="evidence" value="ECO:0007669"/>
    <property type="project" value="InterPro"/>
</dbReference>
<evidence type="ECO:0000259" key="19">
    <source>
        <dbReference type="Pfam" id="PF00912"/>
    </source>
</evidence>
<evidence type="ECO:0000256" key="1">
    <source>
        <dbReference type="ARBA" id="ARBA00004236"/>
    </source>
</evidence>
<comment type="catalytic activity">
    <reaction evidence="16">
        <text>[GlcNAc-(1-&gt;4)-Mur2Ac(oyl-L-Ala-gamma-D-Glu-L-Lys-D-Ala-D-Ala)](n)-di-trans,octa-cis-undecaprenyl diphosphate + beta-D-GlcNAc-(1-&gt;4)-Mur2Ac(oyl-L-Ala-gamma-D-Glu-L-Lys-D-Ala-D-Ala)-di-trans,octa-cis-undecaprenyl diphosphate = [GlcNAc-(1-&gt;4)-Mur2Ac(oyl-L-Ala-gamma-D-Glu-L-Lys-D-Ala-D-Ala)](n+1)-di-trans,octa-cis-undecaprenyl diphosphate + di-trans,octa-cis-undecaprenyl diphosphate + H(+)</text>
        <dbReference type="Rhea" id="RHEA:23708"/>
        <dbReference type="Rhea" id="RHEA-COMP:9602"/>
        <dbReference type="Rhea" id="RHEA-COMP:9603"/>
        <dbReference type="ChEBI" id="CHEBI:15378"/>
        <dbReference type="ChEBI" id="CHEBI:58405"/>
        <dbReference type="ChEBI" id="CHEBI:60033"/>
        <dbReference type="ChEBI" id="CHEBI:78435"/>
        <dbReference type="EC" id="2.4.99.28"/>
    </reaction>
</comment>
<dbReference type="InterPro" id="IPR013783">
    <property type="entry name" value="Ig-like_fold"/>
</dbReference>
<keyword evidence="8" id="KW-0808">Transferase</keyword>
<organism evidence="20 21">
    <name type="scientific">Candidatus Kaiserbacteria bacterium CG10_big_fil_rev_8_21_14_0_10_59_10</name>
    <dbReference type="NCBI Taxonomy" id="1974612"/>
    <lineage>
        <taxon>Bacteria</taxon>
        <taxon>Candidatus Kaiseribacteriota</taxon>
    </lineage>
</organism>
<dbReference type="GO" id="GO:0009002">
    <property type="term" value="F:serine-type D-Ala-D-Ala carboxypeptidase activity"/>
    <property type="evidence" value="ECO:0007669"/>
    <property type="project" value="UniProtKB-EC"/>
</dbReference>
<keyword evidence="17" id="KW-1133">Transmembrane helix</keyword>
<dbReference type="GO" id="GO:0005886">
    <property type="term" value="C:plasma membrane"/>
    <property type="evidence" value="ECO:0007669"/>
    <property type="project" value="UniProtKB-SubCell"/>
</dbReference>
<keyword evidence="17" id="KW-0812">Transmembrane</keyword>
<dbReference type="GO" id="GO:0008360">
    <property type="term" value="P:regulation of cell shape"/>
    <property type="evidence" value="ECO:0007669"/>
    <property type="project" value="UniProtKB-KW"/>
</dbReference>
<dbReference type="AlphaFoldDB" id="A0A2H0U9S6"/>
<dbReference type="Proteomes" id="UP000231379">
    <property type="component" value="Unassembled WGS sequence"/>
</dbReference>
<evidence type="ECO:0000256" key="7">
    <source>
        <dbReference type="ARBA" id="ARBA00022676"/>
    </source>
</evidence>
<protein>
    <submittedName>
        <fullName evidence="20">Penicillin-binding protein</fullName>
    </submittedName>
</protein>
<comment type="similarity">
    <text evidence="2">In the C-terminal section; belongs to the transpeptidase family.</text>
</comment>
<sequence>MKHRRDKHAWELADAARRSIIHTLSPVSGLYLRTMQRLKRLSHSRLKRASLAPIVRGAIVAVLAVAVLSGGALAAWAAVVSIPTVDNFENRRVAESTKIYDRTGTVLLFDVHGTMRRTAVPLEDIAIHIRNATIAIEDDSFYQHKGFRPLSFARALLVNISTGSYSQGGSTITQQVVKNTLLTHDKTLVRKAKEIVLAMKLERSVPKDEILRIYLNETSYGGTIYGVEEASRYFYGKPASDVTLAEAAYLAALPQAPTRYSPYGNRRDELEARKNLVLLRMREIGFITDEEYEEALAKEVEFQDTKEAGIKAPHFVFFIREYLEETYGPEAVAQGGLRVITTLDWELQQAAEEIVERYAHENERRFNAENAGLVAVDPKNGQILVMVGSRGYFDEGIDGKVNVTIAKRQPGSAFKPFIYAAAFEKGYTPDTILFDLRTQFSTRCSPSDYLNSTTPCYSPVNYDNEYRGPMTIRNALAQSVNVPAVKALYLVGVPEAIKMAERLGITTLEGPGRYGLSLVLGGGEVMLLDMVSAYATFANDGVRTPPAGILEVRDAARNLLESHEPRAERALEPQIARLISDVLSDNEARTPLYGPSSPLYFPGYDVAAKTGTTNDNMDAWVIGYSSSIAAGAWAGNNQPESMNQISGLIVTPLWSAFMKLALEKYPPEPFPQPAPIANYDSLPPVLRGEWNSNPAEGVHSILHWVNKANPTGPRLTNPAMDSQYAYWELPVQLWAGQLAPSGGDDGNFSITSPAPGSVSRIGEPLQVSVFVAPEAQVSRVSFFLNGGLVGVANQPPFSFSFAPEGGGPLQLSAVFDTPSGPVERSVTIMVTEEE</sequence>
<dbReference type="Gene3D" id="2.60.40.10">
    <property type="entry name" value="Immunoglobulins"/>
    <property type="match status" value="1"/>
</dbReference>
<comment type="catalytic activity">
    <reaction evidence="15">
        <text>Preferential cleavage: (Ac)2-L-Lys-D-Ala-|-D-Ala. Also transpeptidation of peptidyl-alanyl moieties that are N-acyl substituents of D-alanine.</text>
        <dbReference type="EC" id="3.4.16.4"/>
    </reaction>
</comment>
<evidence type="ECO:0000313" key="21">
    <source>
        <dbReference type="Proteomes" id="UP000231379"/>
    </source>
</evidence>
<dbReference type="GO" id="GO:0009252">
    <property type="term" value="P:peptidoglycan biosynthetic process"/>
    <property type="evidence" value="ECO:0007669"/>
    <property type="project" value="UniProtKB-KW"/>
</dbReference>